<reference evidence="1 2" key="1">
    <citation type="journal article" date="2023" name="Int. J. Syst. Evol. Microbiol.">
        <title>Ligilactobacillus ubinensis sp. nov., a novel species isolated from the wild ferment of a durian fruit (Durio zibethinus).</title>
        <authorList>
            <person name="Heng Y.C."/>
            <person name="Menon N."/>
            <person name="Chen B."/>
            <person name="Loo B.Z.L."/>
            <person name="Wong G.W.J."/>
            <person name="Lim A.C.H."/>
            <person name="Silvaraju S."/>
            <person name="Kittelmann S."/>
        </authorList>
    </citation>
    <scope>NUCLEOTIDE SEQUENCE [LARGE SCALE GENOMIC DNA]</scope>
    <source>
        <strain evidence="1 2">WILCCON 0076</strain>
    </source>
</reference>
<protein>
    <submittedName>
        <fullName evidence="1">Bacteriocin immunity protein</fullName>
    </submittedName>
</protein>
<evidence type="ECO:0000313" key="1">
    <source>
        <dbReference type="EMBL" id="MCP0887848.1"/>
    </source>
</evidence>
<dbReference type="InterPro" id="IPR015046">
    <property type="entry name" value="LciA_Immunity-like"/>
</dbReference>
<dbReference type="Proteomes" id="UP001139006">
    <property type="component" value="Unassembled WGS sequence"/>
</dbReference>
<proteinExistence type="predicted"/>
<comment type="caution">
    <text evidence="1">The sequence shown here is derived from an EMBL/GenBank/DDBJ whole genome shotgun (WGS) entry which is preliminary data.</text>
</comment>
<dbReference type="EMBL" id="JAIULA010000027">
    <property type="protein sequence ID" value="MCP0887848.1"/>
    <property type="molecule type" value="Genomic_DNA"/>
</dbReference>
<evidence type="ECO:0000313" key="2">
    <source>
        <dbReference type="Proteomes" id="UP001139006"/>
    </source>
</evidence>
<gene>
    <name evidence="1" type="ORF">LB941_10960</name>
</gene>
<dbReference type="CDD" id="cd21059">
    <property type="entry name" value="LciA-like"/>
    <property type="match status" value="1"/>
</dbReference>
<dbReference type="Pfam" id="PF08951">
    <property type="entry name" value="EntA_Immun"/>
    <property type="match status" value="1"/>
</dbReference>
<accession>A0A9X2JMA9</accession>
<sequence>MTKKQDKTIEAILVKIYDLIVDPTVKEEERKLLVNAKNGLEKQQYFPRVMKDLEVGLRPMAMRSQLSKPTGKFYLEILGQGKMEEWLGYGLSATPLMFGSIIK</sequence>
<dbReference type="GO" id="GO:0030153">
    <property type="term" value="P:bacteriocin immunity"/>
    <property type="evidence" value="ECO:0007669"/>
    <property type="project" value="InterPro"/>
</dbReference>
<keyword evidence="2" id="KW-1185">Reference proteome</keyword>
<name>A0A9X2JMA9_9LACO</name>
<organism evidence="1 2">
    <name type="scientific">Ligilactobacillus ubinensis</name>
    <dbReference type="NCBI Taxonomy" id="2876789"/>
    <lineage>
        <taxon>Bacteria</taxon>
        <taxon>Bacillati</taxon>
        <taxon>Bacillota</taxon>
        <taxon>Bacilli</taxon>
        <taxon>Lactobacillales</taxon>
        <taxon>Lactobacillaceae</taxon>
        <taxon>Ligilactobacillus</taxon>
    </lineage>
</organism>
<dbReference type="RefSeq" id="WP_253362008.1">
    <property type="nucleotide sequence ID" value="NZ_JAIULA010000027.1"/>
</dbReference>
<dbReference type="AlphaFoldDB" id="A0A9X2JMA9"/>